<organism evidence="1 2">
    <name type="scientific">Cronartium quercuum f. sp. fusiforme G11</name>
    <dbReference type="NCBI Taxonomy" id="708437"/>
    <lineage>
        <taxon>Eukaryota</taxon>
        <taxon>Fungi</taxon>
        <taxon>Dikarya</taxon>
        <taxon>Basidiomycota</taxon>
        <taxon>Pucciniomycotina</taxon>
        <taxon>Pucciniomycetes</taxon>
        <taxon>Pucciniales</taxon>
        <taxon>Coleosporiaceae</taxon>
        <taxon>Cronartium</taxon>
    </lineage>
</organism>
<dbReference type="OrthoDB" id="2495994at2759"/>
<evidence type="ECO:0000313" key="1">
    <source>
        <dbReference type="EMBL" id="KAG0145787.1"/>
    </source>
</evidence>
<proteinExistence type="predicted"/>
<sequence>MAQQNPNQLLAFSKIQQAIHEDDLWLAAWMMAKFIQKSGYKLMKEQLQWLESEHAQRSTQAHNACLALETIAQHDAREDFANWFDNGTPYQVIMANSWKKHTQGSTALHLQKTIVIYSQATGYLKEIISMAN</sequence>
<reference evidence="1" key="1">
    <citation type="submission" date="2013-11" db="EMBL/GenBank/DDBJ databases">
        <title>Genome sequence of the fusiform rust pathogen reveals effectors for host alternation and coevolution with pine.</title>
        <authorList>
            <consortium name="DOE Joint Genome Institute"/>
            <person name="Smith K."/>
            <person name="Pendleton A."/>
            <person name="Kubisiak T."/>
            <person name="Anderson C."/>
            <person name="Salamov A."/>
            <person name="Aerts A."/>
            <person name="Riley R."/>
            <person name="Clum A."/>
            <person name="Lindquist E."/>
            <person name="Ence D."/>
            <person name="Campbell M."/>
            <person name="Kronenberg Z."/>
            <person name="Feau N."/>
            <person name="Dhillon B."/>
            <person name="Hamelin R."/>
            <person name="Burleigh J."/>
            <person name="Smith J."/>
            <person name="Yandell M."/>
            <person name="Nelson C."/>
            <person name="Grigoriev I."/>
            <person name="Davis J."/>
        </authorList>
    </citation>
    <scope>NUCLEOTIDE SEQUENCE</scope>
    <source>
        <strain evidence="1">G11</strain>
    </source>
</reference>
<dbReference type="Proteomes" id="UP000886653">
    <property type="component" value="Unassembled WGS sequence"/>
</dbReference>
<dbReference type="AlphaFoldDB" id="A0A9P6NKD3"/>
<keyword evidence="2" id="KW-1185">Reference proteome</keyword>
<dbReference type="EMBL" id="MU167270">
    <property type="protein sequence ID" value="KAG0145787.1"/>
    <property type="molecule type" value="Genomic_DNA"/>
</dbReference>
<accession>A0A9P6NKD3</accession>
<name>A0A9P6NKD3_9BASI</name>
<protein>
    <submittedName>
        <fullName evidence="1">Uncharacterized protein</fullName>
    </submittedName>
</protein>
<gene>
    <name evidence="1" type="ORF">CROQUDRAFT_45302</name>
</gene>
<evidence type="ECO:0000313" key="2">
    <source>
        <dbReference type="Proteomes" id="UP000886653"/>
    </source>
</evidence>
<comment type="caution">
    <text evidence="1">The sequence shown here is derived from an EMBL/GenBank/DDBJ whole genome shotgun (WGS) entry which is preliminary data.</text>
</comment>